<dbReference type="EMBL" id="GBRH01261458">
    <property type="protein sequence ID" value="JAD36437.1"/>
    <property type="molecule type" value="Transcribed_RNA"/>
</dbReference>
<name>A0A0A8ZNM0_ARUDO</name>
<dbReference type="AlphaFoldDB" id="A0A0A8ZNM0"/>
<reference evidence="1" key="2">
    <citation type="journal article" date="2015" name="Data Brief">
        <title>Shoot transcriptome of the giant reed, Arundo donax.</title>
        <authorList>
            <person name="Barrero R.A."/>
            <person name="Guerrero F.D."/>
            <person name="Moolhuijzen P."/>
            <person name="Goolsby J.A."/>
            <person name="Tidwell J."/>
            <person name="Bellgard S.E."/>
            <person name="Bellgard M.I."/>
        </authorList>
    </citation>
    <scope>NUCLEOTIDE SEQUENCE</scope>
    <source>
        <tissue evidence="1">Shoot tissue taken approximately 20 cm above the soil surface</tissue>
    </source>
</reference>
<sequence>MHGKYGISLKSRIHWYGCASLCIYKCVCNLL</sequence>
<accession>A0A0A8ZNM0</accession>
<reference evidence="1" key="1">
    <citation type="submission" date="2014-09" db="EMBL/GenBank/DDBJ databases">
        <authorList>
            <person name="Magalhaes I.L.F."/>
            <person name="Oliveira U."/>
            <person name="Santos F.R."/>
            <person name="Vidigal T.H.D.A."/>
            <person name="Brescovit A.D."/>
            <person name="Santos A.J."/>
        </authorList>
    </citation>
    <scope>NUCLEOTIDE SEQUENCE</scope>
    <source>
        <tissue evidence="1">Shoot tissue taken approximately 20 cm above the soil surface</tissue>
    </source>
</reference>
<evidence type="ECO:0000313" key="1">
    <source>
        <dbReference type="EMBL" id="JAD36437.1"/>
    </source>
</evidence>
<proteinExistence type="predicted"/>
<organism evidence="1">
    <name type="scientific">Arundo donax</name>
    <name type="common">Giant reed</name>
    <name type="synonym">Donax arundinaceus</name>
    <dbReference type="NCBI Taxonomy" id="35708"/>
    <lineage>
        <taxon>Eukaryota</taxon>
        <taxon>Viridiplantae</taxon>
        <taxon>Streptophyta</taxon>
        <taxon>Embryophyta</taxon>
        <taxon>Tracheophyta</taxon>
        <taxon>Spermatophyta</taxon>
        <taxon>Magnoliopsida</taxon>
        <taxon>Liliopsida</taxon>
        <taxon>Poales</taxon>
        <taxon>Poaceae</taxon>
        <taxon>PACMAD clade</taxon>
        <taxon>Arundinoideae</taxon>
        <taxon>Arundineae</taxon>
        <taxon>Arundo</taxon>
    </lineage>
</organism>
<protein>
    <submittedName>
        <fullName evidence="1">Uncharacterized protein</fullName>
    </submittedName>
</protein>